<sequence>MVRIVGHKGNAAGAMAAGRVAKGAIGKIAGRRGARSDARGVRSRVFRDD</sequence>
<protein>
    <submittedName>
        <fullName evidence="1">Uncharacterized protein</fullName>
    </submittedName>
</protein>
<dbReference type="Proteomes" id="UP000198460">
    <property type="component" value="Unassembled WGS sequence"/>
</dbReference>
<evidence type="ECO:0000313" key="2">
    <source>
        <dbReference type="Proteomes" id="UP000198460"/>
    </source>
</evidence>
<organism evidence="1 2">
    <name type="scientific">Burkholderia singularis</name>
    <dbReference type="NCBI Taxonomy" id="1503053"/>
    <lineage>
        <taxon>Bacteria</taxon>
        <taxon>Pseudomonadati</taxon>
        <taxon>Pseudomonadota</taxon>
        <taxon>Betaproteobacteria</taxon>
        <taxon>Burkholderiales</taxon>
        <taxon>Burkholderiaceae</taxon>
        <taxon>Burkholderia</taxon>
        <taxon>pseudomallei group</taxon>
    </lineage>
</organism>
<proteinExistence type="predicted"/>
<gene>
    <name evidence="1" type="ORF">BSIN_3865</name>
</gene>
<evidence type="ECO:0000313" key="1">
    <source>
        <dbReference type="EMBL" id="SMG00884.1"/>
    </source>
</evidence>
<accession>A0A238H6M3</accession>
<reference evidence="1 2" key="1">
    <citation type="submission" date="2017-04" db="EMBL/GenBank/DDBJ databases">
        <authorList>
            <person name="Afonso C.L."/>
            <person name="Miller P.J."/>
            <person name="Scott M.A."/>
            <person name="Spackman E."/>
            <person name="Goraichik I."/>
            <person name="Dimitrov K.M."/>
            <person name="Suarez D.L."/>
            <person name="Swayne D.E."/>
        </authorList>
    </citation>
    <scope>NUCLEOTIDE SEQUENCE [LARGE SCALE GENOMIC DNA]</scope>
    <source>
        <strain evidence="1">LMG 28154</strain>
    </source>
</reference>
<dbReference type="AlphaFoldDB" id="A0A238H6M3"/>
<name>A0A238H6M3_9BURK</name>
<dbReference type="EMBL" id="FXAN01000063">
    <property type="protein sequence ID" value="SMG00884.1"/>
    <property type="molecule type" value="Genomic_DNA"/>
</dbReference>